<dbReference type="AlphaFoldDB" id="A0AAD6VUN6"/>
<evidence type="ECO:0008006" key="3">
    <source>
        <dbReference type="Google" id="ProtNLM"/>
    </source>
</evidence>
<protein>
    <recommendedName>
        <fullName evidence="3">4a-hydroxytetrahydrobiopterin dehydratase</fullName>
    </recommendedName>
</protein>
<dbReference type="InterPro" id="IPR036428">
    <property type="entry name" value="PCD_sf"/>
</dbReference>
<proteinExistence type="predicted"/>
<sequence length="477" mass="53534">MVTKIKKRAVLTTFLNFEVELWLVQSHLFRHLYAHPHAKAAGCTFLVSCAVSDPTVAAFSPLPHVLRLFPPQSLRADPPPASISRTPLPEAPLRPLPSLFSSVQCITQEDLDYYMTPLYERNWRVFTEMLNMTVARGVLERSAHVVPMLGKKFRFLRARAAVHFLADLASVAKAEEHEPRITLFLGRKSQHAVVRMHTLRTLDDAQGLYEANVRPGLSSHDLRLAILLEHLFQEHYVASGVSRPLPALLAPPDVPDLAAIQSWQNAHIAQAAGTIAADANWVPAPTPLTPLPPLPTLEDEDAGQTCTEAQFEALSAPLYARGWRVAFLPIPGEDRVYEPTLCLTGFFRFRSFGAAVSFVRAVASGGHPRNWKDNAELHFLLDAQTVRAQLVYPAHSLPTVGNLCAALHVERIFHDRYFRVGAARVSNVHPYRDGDMQQHQPRTFAELQRTKETPMRAFHQRHNAMMAWMLPRARSRE</sequence>
<evidence type="ECO:0000313" key="2">
    <source>
        <dbReference type="Proteomes" id="UP001219525"/>
    </source>
</evidence>
<dbReference type="GO" id="GO:0008124">
    <property type="term" value="F:4-alpha-hydroxytetrahydrobiopterin dehydratase activity"/>
    <property type="evidence" value="ECO:0007669"/>
    <property type="project" value="InterPro"/>
</dbReference>
<dbReference type="Proteomes" id="UP001219525">
    <property type="component" value="Unassembled WGS sequence"/>
</dbReference>
<dbReference type="GO" id="GO:0006729">
    <property type="term" value="P:tetrahydrobiopterin biosynthetic process"/>
    <property type="evidence" value="ECO:0007669"/>
    <property type="project" value="InterPro"/>
</dbReference>
<comment type="caution">
    <text evidence="1">The sequence shown here is derived from an EMBL/GenBank/DDBJ whole genome shotgun (WGS) entry which is preliminary data.</text>
</comment>
<name>A0AAD6VUN6_9AGAR</name>
<accession>A0AAD6VUN6</accession>
<organism evidence="1 2">
    <name type="scientific">Mycena pura</name>
    <dbReference type="NCBI Taxonomy" id="153505"/>
    <lineage>
        <taxon>Eukaryota</taxon>
        <taxon>Fungi</taxon>
        <taxon>Dikarya</taxon>
        <taxon>Basidiomycota</taxon>
        <taxon>Agaricomycotina</taxon>
        <taxon>Agaricomycetes</taxon>
        <taxon>Agaricomycetidae</taxon>
        <taxon>Agaricales</taxon>
        <taxon>Marasmiineae</taxon>
        <taxon>Mycenaceae</taxon>
        <taxon>Mycena</taxon>
    </lineage>
</organism>
<evidence type="ECO:0000313" key="1">
    <source>
        <dbReference type="EMBL" id="KAJ7216628.1"/>
    </source>
</evidence>
<gene>
    <name evidence="1" type="ORF">GGX14DRAFT_605598</name>
</gene>
<dbReference type="Gene3D" id="3.30.1360.20">
    <property type="entry name" value="Transcriptional coactivator/pterin dehydratase"/>
    <property type="match status" value="1"/>
</dbReference>
<dbReference type="EMBL" id="JARJCW010000015">
    <property type="protein sequence ID" value="KAJ7216628.1"/>
    <property type="molecule type" value="Genomic_DNA"/>
</dbReference>
<reference evidence="1" key="1">
    <citation type="submission" date="2023-03" db="EMBL/GenBank/DDBJ databases">
        <title>Massive genome expansion in bonnet fungi (Mycena s.s.) driven by repeated elements and novel gene families across ecological guilds.</title>
        <authorList>
            <consortium name="Lawrence Berkeley National Laboratory"/>
            <person name="Harder C.B."/>
            <person name="Miyauchi S."/>
            <person name="Viragh M."/>
            <person name="Kuo A."/>
            <person name="Thoen E."/>
            <person name="Andreopoulos B."/>
            <person name="Lu D."/>
            <person name="Skrede I."/>
            <person name="Drula E."/>
            <person name="Henrissat B."/>
            <person name="Morin E."/>
            <person name="Kohler A."/>
            <person name="Barry K."/>
            <person name="LaButti K."/>
            <person name="Morin E."/>
            <person name="Salamov A."/>
            <person name="Lipzen A."/>
            <person name="Mereny Z."/>
            <person name="Hegedus B."/>
            <person name="Baldrian P."/>
            <person name="Stursova M."/>
            <person name="Weitz H."/>
            <person name="Taylor A."/>
            <person name="Grigoriev I.V."/>
            <person name="Nagy L.G."/>
            <person name="Martin F."/>
            <person name="Kauserud H."/>
        </authorList>
    </citation>
    <scope>NUCLEOTIDE SEQUENCE</scope>
    <source>
        <strain evidence="1">9144</strain>
    </source>
</reference>
<keyword evidence="2" id="KW-1185">Reference proteome</keyword>